<comment type="caution">
    <text evidence="2">The sequence shown here is derived from an EMBL/GenBank/DDBJ whole genome shotgun (WGS) entry which is preliminary data.</text>
</comment>
<proteinExistence type="predicted"/>
<name>A0A8J8Q2G4_9EURY</name>
<organism evidence="2 3">
    <name type="scientific">Natronococcus pandeyae</name>
    <dbReference type="NCBI Taxonomy" id="2055836"/>
    <lineage>
        <taxon>Archaea</taxon>
        <taxon>Methanobacteriati</taxon>
        <taxon>Methanobacteriota</taxon>
        <taxon>Stenosarchaea group</taxon>
        <taxon>Halobacteria</taxon>
        <taxon>Halobacteriales</taxon>
        <taxon>Natrialbaceae</taxon>
        <taxon>Natronococcus</taxon>
    </lineage>
</organism>
<dbReference type="Proteomes" id="UP000766904">
    <property type="component" value="Unassembled WGS sequence"/>
</dbReference>
<dbReference type="RefSeq" id="WP_148858872.1">
    <property type="nucleotide sequence ID" value="NZ_PHNJ01000008.1"/>
</dbReference>
<dbReference type="AlphaFoldDB" id="A0A8J8Q2G4"/>
<evidence type="ECO:0008006" key="4">
    <source>
        <dbReference type="Google" id="ProtNLM"/>
    </source>
</evidence>
<accession>A0A8J8Q2G4</accession>
<evidence type="ECO:0000313" key="2">
    <source>
        <dbReference type="EMBL" id="TYL37707.1"/>
    </source>
</evidence>
<reference evidence="2" key="1">
    <citation type="submission" date="2017-11" db="EMBL/GenBank/DDBJ databases">
        <authorList>
            <person name="Kajale S.C."/>
            <person name="Sharma A."/>
        </authorList>
    </citation>
    <scope>NUCLEOTIDE SEQUENCE</scope>
    <source>
        <strain evidence="2">LS1_42</strain>
    </source>
</reference>
<keyword evidence="1" id="KW-0472">Membrane</keyword>
<evidence type="ECO:0000256" key="1">
    <source>
        <dbReference type="SAM" id="Phobius"/>
    </source>
</evidence>
<feature type="transmembrane region" description="Helical" evidence="1">
    <location>
        <begin position="12"/>
        <end position="30"/>
    </location>
</feature>
<gene>
    <name evidence="2" type="ORF">CV102_15325</name>
</gene>
<sequence length="75" mass="7797">MEPFRAAFRDELDVGTVVGVTAVLLAFYAVANLSTLAVVGAPAVLVGVGALDACCPSRGYSDAVTGDEKRTFQYL</sequence>
<keyword evidence="3" id="KW-1185">Reference proteome</keyword>
<keyword evidence="1" id="KW-1133">Transmembrane helix</keyword>
<dbReference type="EMBL" id="PHNJ01000008">
    <property type="protein sequence ID" value="TYL37707.1"/>
    <property type="molecule type" value="Genomic_DNA"/>
</dbReference>
<keyword evidence="1" id="KW-0812">Transmembrane</keyword>
<protein>
    <recommendedName>
        <fullName evidence="4">DUF2892 domain-containing protein</fullName>
    </recommendedName>
</protein>
<evidence type="ECO:0000313" key="3">
    <source>
        <dbReference type="Proteomes" id="UP000766904"/>
    </source>
</evidence>